<dbReference type="RefSeq" id="WP_326508980.1">
    <property type="nucleotide sequence ID" value="NZ_JAWIIV010000028.1"/>
</dbReference>
<accession>A0ABU6JF65</accession>
<feature type="compositionally biased region" description="Basic residues" evidence="1">
    <location>
        <begin position="1"/>
        <end position="15"/>
    </location>
</feature>
<protein>
    <submittedName>
        <fullName evidence="3">Uncharacterized protein</fullName>
    </submittedName>
</protein>
<comment type="caution">
    <text evidence="3">The sequence shown here is derived from an EMBL/GenBank/DDBJ whole genome shotgun (WGS) entry which is preliminary data.</text>
</comment>
<dbReference type="EMBL" id="JAWIIV010000028">
    <property type="protein sequence ID" value="MEC4722303.1"/>
    <property type="molecule type" value="Genomic_DNA"/>
</dbReference>
<feature type="compositionally biased region" description="Low complexity" evidence="1">
    <location>
        <begin position="172"/>
        <end position="205"/>
    </location>
</feature>
<keyword evidence="2" id="KW-1133">Transmembrane helix</keyword>
<evidence type="ECO:0000313" key="4">
    <source>
        <dbReference type="Proteomes" id="UP001352263"/>
    </source>
</evidence>
<evidence type="ECO:0000256" key="1">
    <source>
        <dbReference type="SAM" id="MobiDB-lite"/>
    </source>
</evidence>
<keyword evidence="4" id="KW-1185">Reference proteome</keyword>
<reference evidence="3 4" key="1">
    <citation type="submission" date="2023-10" db="EMBL/GenBank/DDBJ databases">
        <title>Noviherbaspirillum sp. CPCC 100848 genome assembly.</title>
        <authorList>
            <person name="Li X.Y."/>
            <person name="Fang X.M."/>
        </authorList>
    </citation>
    <scope>NUCLEOTIDE SEQUENCE [LARGE SCALE GENOMIC DNA]</scope>
    <source>
        <strain evidence="3 4">CPCC 100848</strain>
    </source>
</reference>
<keyword evidence="2" id="KW-0472">Membrane</keyword>
<feature type="compositionally biased region" description="Gly residues" evidence="1">
    <location>
        <begin position="206"/>
        <end position="215"/>
    </location>
</feature>
<gene>
    <name evidence="3" type="ORF">RY831_24375</name>
</gene>
<feature type="region of interest" description="Disordered" evidence="1">
    <location>
        <begin position="172"/>
        <end position="216"/>
    </location>
</feature>
<name>A0ABU6JF65_9BURK</name>
<organism evidence="3 4">
    <name type="scientific">Noviherbaspirillum album</name>
    <dbReference type="NCBI Taxonomy" id="3080276"/>
    <lineage>
        <taxon>Bacteria</taxon>
        <taxon>Pseudomonadati</taxon>
        <taxon>Pseudomonadota</taxon>
        <taxon>Betaproteobacteria</taxon>
        <taxon>Burkholderiales</taxon>
        <taxon>Oxalobacteraceae</taxon>
        <taxon>Noviherbaspirillum</taxon>
    </lineage>
</organism>
<dbReference type="Proteomes" id="UP001352263">
    <property type="component" value="Unassembled WGS sequence"/>
</dbReference>
<feature type="compositionally biased region" description="Low complexity" evidence="1">
    <location>
        <begin position="102"/>
        <end position="116"/>
    </location>
</feature>
<feature type="region of interest" description="Disordered" evidence="1">
    <location>
        <begin position="76"/>
        <end position="154"/>
    </location>
</feature>
<proteinExistence type="predicted"/>
<sequence length="262" mass="27168">MSAWRHARHARHRFRPAAIKGEAGIRNIETSASNSDPSKAAGTFPACLTGEIAMQKTIVKFVLPLLMLSVAIPESEAKRMGGGRSSGRQVQGVRKAPPPQAVRPAQPQRSQQAQPTQTPPARPATPDGRVVRPQVPPASAPTRTLPREAASPWGGMLGGALLGLGLGSLMSRDGNAASQQNPEAQQNQQTQSSGSSGTSNSNSGMSGSGEAGSGASGNYANAPAGVSAANQQTAGTLRSLLPIGLLVLIVYFAVRRMRRRNG</sequence>
<feature type="region of interest" description="Disordered" evidence="1">
    <location>
        <begin position="1"/>
        <end position="22"/>
    </location>
</feature>
<evidence type="ECO:0000313" key="3">
    <source>
        <dbReference type="EMBL" id="MEC4722303.1"/>
    </source>
</evidence>
<evidence type="ECO:0000256" key="2">
    <source>
        <dbReference type="SAM" id="Phobius"/>
    </source>
</evidence>
<feature type="transmembrane region" description="Helical" evidence="2">
    <location>
        <begin position="237"/>
        <end position="254"/>
    </location>
</feature>
<keyword evidence="2" id="KW-0812">Transmembrane</keyword>